<evidence type="ECO:0000256" key="5">
    <source>
        <dbReference type="SAM" id="MobiDB-lite"/>
    </source>
</evidence>
<evidence type="ECO:0000256" key="7">
    <source>
        <dbReference type="SAM" id="SignalP"/>
    </source>
</evidence>
<reference evidence="10 11" key="1">
    <citation type="submission" date="2021-11" db="EMBL/GenBank/DDBJ databases">
        <title>Black yeast isolated from Biological Soil Crust.</title>
        <authorList>
            <person name="Kurbessoian T."/>
        </authorList>
    </citation>
    <scope>NUCLEOTIDE SEQUENCE [LARGE SCALE GENOMIC DNA]</scope>
    <source>
        <strain evidence="10 11">CCFEE 5522</strain>
    </source>
</reference>
<dbReference type="Pfam" id="PF05345">
    <property type="entry name" value="He_PIG"/>
    <property type="match status" value="4"/>
</dbReference>
<feature type="compositionally biased region" description="Polar residues" evidence="5">
    <location>
        <begin position="1056"/>
        <end position="1065"/>
    </location>
</feature>
<dbReference type="Pfam" id="PF03105">
    <property type="entry name" value="SPX"/>
    <property type="match status" value="1"/>
</dbReference>
<dbReference type="Pfam" id="PF12796">
    <property type="entry name" value="Ank_2"/>
    <property type="match status" value="1"/>
</dbReference>
<keyword evidence="6" id="KW-0472">Membrane</keyword>
<proteinExistence type="predicted"/>
<feature type="repeat" description="ANK" evidence="4">
    <location>
        <begin position="1351"/>
        <end position="1383"/>
    </location>
</feature>
<dbReference type="InterPro" id="IPR004331">
    <property type="entry name" value="SPX_dom"/>
</dbReference>
<dbReference type="Pfam" id="PF25329">
    <property type="entry name" value="C2_GDE1"/>
    <property type="match status" value="1"/>
</dbReference>
<keyword evidence="2" id="KW-0378">Hydrolase</keyword>
<evidence type="ECO:0000313" key="11">
    <source>
        <dbReference type="Proteomes" id="UP001324427"/>
    </source>
</evidence>
<feature type="compositionally biased region" description="Low complexity" evidence="5">
    <location>
        <begin position="786"/>
        <end position="798"/>
    </location>
</feature>
<feature type="compositionally biased region" description="Polar residues" evidence="5">
    <location>
        <begin position="921"/>
        <end position="931"/>
    </location>
</feature>
<dbReference type="Proteomes" id="UP001324427">
    <property type="component" value="Unassembled WGS sequence"/>
</dbReference>
<feature type="compositionally biased region" description="Low complexity" evidence="5">
    <location>
        <begin position="861"/>
        <end position="872"/>
    </location>
</feature>
<dbReference type="InterPro" id="IPR051578">
    <property type="entry name" value="GDPD"/>
</dbReference>
<feature type="region of interest" description="Disordered" evidence="5">
    <location>
        <begin position="498"/>
        <end position="519"/>
    </location>
</feature>
<evidence type="ECO:0000313" key="10">
    <source>
        <dbReference type="EMBL" id="KAK4549883.1"/>
    </source>
</evidence>
<feature type="compositionally biased region" description="Acidic residues" evidence="5">
    <location>
        <begin position="850"/>
        <end position="860"/>
    </location>
</feature>
<feature type="signal peptide" evidence="7">
    <location>
        <begin position="1"/>
        <end position="25"/>
    </location>
</feature>
<protein>
    <submittedName>
        <fullName evidence="10">Uncharacterized protein</fullName>
    </submittedName>
</protein>
<keyword evidence="6" id="KW-0812">Transmembrane</keyword>
<dbReference type="InterPro" id="IPR013783">
    <property type="entry name" value="Ig-like_fold"/>
</dbReference>
<feature type="compositionally biased region" description="Low complexity" evidence="5">
    <location>
        <begin position="437"/>
        <end position="453"/>
    </location>
</feature>
<evidence type="ECO:0000256" key="4">
    <source>
        <dbReference type="PROSITE-ProRule" id="PRU00023"/>
    </source>
</evidence>
<feature type="region of interest" description="Disordered" evidence="5">
    <location>
        <begin position="622"/>
        <end position="728"/>
    </location>
</feature>
<dbReference type="PROSITE" id="PS51704">
    <property type="entry name" value="GP_PDE"/>
    <property type="match status" value="1"/>
</dbReference>
<feature type="domain" description="SPX" evidence="8">
    <location>
        <begin position="1071"/>
        <end position="1226"/>
    </location>
</feature>
<gene>
    <name evidence="10" type="ORF">LTR36_005184</name>
</gene>
<feature type="compositionally biased region" description="Basic residues" evidence="5">
    <location>
        <begin position="663"/>
        <end position="674"/>
    </location>
</feature>
<feature type="transmembrane region" description="Helical" evidence="6">
    <location>
        <begin position="467"/>
        <end position="490"/>
    </location>
</feature>
<dbReference type="InterPro" id="IPR006644">
    <property type="entry name" value="Cadg"/>
</dbReference>
<comment type="caution">
    <text evidence="10">The sequence shown here is derived from an EMBL/GenBank/DDBJ whole genome shotgun (WGS) entry which is preliminary data.</text>
</comment>
<keyword evidence="11" id="KW-1185">Reference proteome</keyword>
<evidence type="ECO:0000256" key="3">
    <source>
        <dbReference type="ARBA" id="ARBA00023043"/>
    </source>
</evidence>
<feature type="compositionally biased region" description="Basic and acidic residues" evidence="5">
    <location>
        <begin position="744"/>
        <end position="756"/>
    </location>
</feature>
<dbReference type="InterPro" id="IPR057506">
    <property type="entry name" value="C2_GPCPD1"/>
</dbReference>
<evidence type="ECO:0000256" key="2">
    <source>
        <dbReference type="ARBA" id="ARBA00022801"/>
    </source>
</evidence>
<dbReference type="InterPro" id="IPR036770">
    <property type="entry name" value="Ankyrin_rpt-contain_sf"/>
</dbReference>
<feature type="compositionally biased region" description="Basic and acidic residues" evidence="5">
    <location>
        <begin position="934"/>
        <end position="943"/>
    </location>
</feature>
<sequence>MAPGRLRTERAVVYFLSFLFSTVHAAPAVAFPFNSQVPTVARVGQPYLFQLSTSTFAPEATNFTYSLSDQPEWLTIDSAGRTLLGTPSPSDVGASTFTMTAADDTGAAHMLCTLVVSADPAPSLDGDVSRQLAATANLSSSDPPVVTVLPSADFHFNFEQSSFIDIVQRKLYYYATLTDRTPLPSWVLFDSQNLAFSGTAPLLSAFPQSWGIDLIASDVAGFAGATASFTIAIGTQQLVFVPAQQNVSITSGTDVSFTSLQSQLFRNGQLVSPQSLSSAKASALPPWLSFDPSNLAFTGQVPADVSDEAVSVTVTDGFGDTATAIVNFVSSEGSLFAGTIGVLTAYSGQTFNYNFPDSLFSDPHPLLSVAVPTTATWLHFDSGSRKLYGVVPSATSPAAVTATLIAKPSAGAAGQSQVFTLDIKTSTSIQPTSSRLATRASPTNSSTSTPLPALTRADVRPHLSRGIVVAIVIVSIIVAVLLIGGLLVCIRRRQRDGYERHSATPVKRKISRPIPPPETDAITVTTVMERDVEKAQGGGVYGLRSIEADAPPQIALNLPSHSISRKSRWLKRFSHISQVSSLGVGEDAIRADTNIPEWGADTEALHTPHDSFSVPAEIARVSRQLSQTSPTKRAMRRLRERRESRQSVGLGIDTIGESMLPRHSSRQSRNHRRGASSFGLSAAMDRSSQASLSTRGTSVLSTRPSDFPRPPTRSTFTTSRSIPTLSITDADRHKSIRLVGRSDSVTDSRSMADKRKSFIRNRASTSLQSPLFAHGSRAPSVAQQNGAASTAASSAGSVRRSRRGKSMLTSYSQSSSLEPQGRESRRLSARVRSAFAPNFPRAITRSSLGADDEGAGDDGESSSGFETTSSSISDDDLRAEMALAAKMALPRHKRSWVRPGEASPTPPPAPPTSRQASSARHTTPSGESSGPRQRWKDRIKDRSSSPLSTAVAVPAGDPGSVSAIDKVSQARKSRLSEPLSLVSNDSVSRARPERPRLVHTNSKRPVSVEEVKRLSSLKAETGTKTDTQAGSEMWEDTEHGSELEGSGLMPKPLAESKSNTQRSNMSGPAFLKFGKHIQKRQLDIPEYAASFVDYKALKKLIKKLSATPILPARQVSAVGEPSQDAQAALQANKATFFFRLDREIEKVNTFYLQKEAEDKKRTLQSRATPASKLSSSYVTLDEGFRLFSNDLDKLQQYVEINQTAFSKILKKWDKTSKSRTKELYLSRAVDVQPCFNREAISDLSDQATTGLLELQAWAEGEKITYTPAVELENRVPAGDHDEEVETQVLQAVNAGNGGLVREWAARVMSSDEAKERISRVFLDTVNTASPEAQQILYETNVVDFNYADQINERNCIHEAAVSGKEDVLRAALAKGADIRAPDVYGRLPLHYACMHGRVVMIQSLAAAAPDTVDAKDLDNFTPLIHGIVHAQASSVRAMLQLGALVNPSSTNEHIPLNLACQYGTVPVVEQILHYQPQVLPDAEGLYPQHLVARFGGDKTMLIMLKAYGVDMDQADKLYSWTPIFHAASEGHLHCLQQLLEFRVNAKAIDEKGMSAMYYAAWEGHLNCMQLLAQEGVSSGAVPIRDSMDLHMAGSEPPPFSVGTPAMSQPDSENIPSLILPPPIIPLRRYGHNFLDTTKTFILLSFDDLGSDAIEFYGDSKYPAARLTISSKSSDLIPRNVPLPVQDDFKNISFQIENLATFSIDFDIFPTFGSKVIARAAASSRVFTGKASSSGRWHLELFDPRLRAIGRINFRFQVVTPFHGIPLEITHFATYWKATSQYENHPSNLITGSSLSGDFMRLFVQVTKDGVPVLYNDWALPSSRNDLISRMTYAEFAETGIKAGRGQDLLQGLVGSGIDREELASAQRQVARSYASLADALALLPADHDLELHVCYPTRNEEEALQLGPTQNINMVVDAVLKVVFDHARHLREARDSPLRSFVFSSYNADVCTALNWKQPNYPVLLCNELGVAPINNGQRRTNPDIVANCGRASVSIKEAVRIAQSNNFMGLICTSRLLELVPALVSSIKESGLVLISDYSDDSMRTRPTLQSLAQGVDGLLMDNAVLRFKDTVDQ</sequence>
<dbReference type="SUPFAM" id="SSF51695">
    <property type="entry name" value="PLC-like phosphodiesterases"/>
    <property type="match status" value="1"/>
</dbReference>
<dbReference type="Pfam" id="PF03009">
    <property type="entry name" value="GDPD"/>
    <property type="match status" value="1"/>
</dbReference>
<dbReference type="GO" id="GO:0046475">
    <property type="term" value="P:glycerophospholipid catabolic process"/>
    <property type="evidence" value="ECO:0007669"/>
    <property type="project" value="TreeGrafter"/>
</dbReference>
<dbReference type="InterPro" id="IPR015919">
    <property type="entry name" value="Cadherin-like_sf"/>
</dbReference>
<feature type="compositionally biased region" description="Low complexity" evidence="5">
    <location>
        <begin position="712"/>
        <end position="721"/>
    </location>
</feature>
<evidence type="ECO:0000256" key="1">
    <source>
        <dbReference type="ARBA" id="ARBA00022737"/>
    </source>
</evidence>
<feature type="compositionally biased region" description="Polar residues" evidence="5">
    <location>
        <begin position="686"/>
        <end position="704"/>
    </location>
</feature>
<dbReference type="InterPro" id="IPR030395">
    <property type="entry name" value="GP_PDE_dom"/>
</dbReference>
<dbReference type="PROSITE" id="PS50088">
    <property type="entry name" value="ANK_REPEAT"/>
    <property type="match status" value="1"/>
</dbReference>
<evidence type="ECO:0000256" key="6">
    <source>
        <dbReference type="SAM" id="Phobius"/>
    </source>
</evidence>
<dbReference type="InterPro" id="IPR017946">
    <property type="entry name" value="PLC-like_Pdiesterase_TIM-brl"/>
</dbReference>
<feature type="region of interest" description="Disordered" evidence="5">
    <location>
        <begin position="741"/>
        <end position="762"/>
    </location>
</feature>
<dbReference type="SMART" id="SM00248">
    <property type="entry name" value="ANK"/>
    <property type="match status" value="7"/>
</dbReference>
<keyword evidence="6" id="KW-1133">Transmembrane helix</keyword>
<keyword evidence="1" id="KW-0677">Repeat</keyword>
<feature type="chain" id="PRO_5043687308" evidence="7">
    <location>
        <begin position="26"/>
        <end position="2075"/>
    </location>
</feature>
<feature type="compositionally biased region" description="Low complexity" evidence="5">
    <location>
        <begin position="806"/>
        <end position="816"/>
    </location>
</feature>
<keyword evidence="7" id="KW-0732">Signal</keyword>
<dbReference type="PANTHER" id="PTHR22958:SF23">
    <property type="entry name" value="DEPENDENT KINASE INHIBITOR PHO81, PUTATIVE (AFU_ORTHOLOGUE AFUA_4G06020)-RELATED"/>
    <property type="match status" value="1"/>
</dbReference>
<dbReference type="SUPFAM" id="SSF48403">
    <property type="entry name" value="Ankyrin repeat"/>
    <property type="match status" value="1"/>
</dbReference>
<dbReference type="InterPro" id="IPR002110">
    <property type="entry name" value="Ankyrin_rpt"/>
</dbReference>
<dbReference type="SUPFAM" id="SSF49313">
    <property type="entry name" value="Cadherin-like"/>
    <property type="match status" value="4"/>
</dbReference>
<dbReference type="Gene3D" id="2.60.40.10">
    <property type="entry name" value="Immunoglobulins"/>
    <property type="match status" value="4"/>
</dbReference>
<feature type="region of interest" description="Disordered" evidence="5">
    <location>
        <begin position="890"/>
        <end position="1065"/>
    </location>
</feature>
<dbReference type="CDD" id="cd14483">
    <property type="entry name" value="SPX_PHO81_NUC-2_like"/>
    <property type="match status" value="1"/>
</dbReference>
<dbReference type="SMART" id="SM00736">
    <property type="entry name" value="CADG"/>
    <property type="match status" value="3"/>
</dbReference>
<feature type="region of interest" description="Disordered" evidence="5">
    <location>
        <begin position="430"/>
        <end position="453"/>
    </location>
</feature>
<evidence type="ECO:0000259" key="8">
    <source>
        <dbReference type="PROSITE" id="PS51382"/>
    </source>
</evidence>
<dbReference type="Gene3D" id="3.20.20.190">
    <property type="entry name" value="Phosphatidylinositol (PI) phosphodiesterase"/>
    <property type="match status" value="1"/>
</dbReference>
<dbReference type="Pfam" id="PF13637">
    <property type="entry name" value="Ank_4"/>
    <property type="match status" value="1"/>
</dbReference>
<dbReference type="PROSITE" id="PS51382">
    <property type="entry name" value="SPX"/>
    <property type="match status" value="1"/>
</dbReference>
<organism evidence="10 11">
    <name type="scientific">Oleoguttula mirabilis</name>
    <dbReference type="NCBI Taxonomy" id="1507867"/>
    <lineage>
        <taxon>Eukaryota</taxon>
        <taxon>Fungi</taxon>
        <taxon>Dikarya</taxon>
        <taxon>Ascomycota</taxon>
        <taxon>Pezizomycotina</taxon>
        <taxon>Dothideomycetes</taxon>
        <taxon>Dothideomycetidae</taxon>
        <taxon>Mycosphaerellales</taxon>
        <taxon>Teratosphaeriaceae</taxon>
        <taxon>Oleoguttula</taxon>
    </lineage>
</organism>
<feature type="region of interest" description="Disordered" evidence="5">
    <location>
        <begin position="774"/>
        <end position="875"/>
    </location>
</feature>
<dbReference type="PANTHER" id="PTHR22958">
    <property type="entry name" value="GLYCEROPHOSPHORYL DIESTER PHOSPHODIESTERASE"/>
    <property type="match status" value="1"/>
</dbReference>
<dbReference type="EMBL" id="JAVFHQ010000003">
    <property type="protein sequence ID" value="KAK4549883.1"/>
    <property type="molecule type" value="Genomic_DNA"/>
</dbReference>
<name>A0AAV9JXL8_9PEZI</name>
<keyword evidence="3 4" id="KW-0040">ANK repeat</keyword>
<accession>A0AAV9JXL8</accession>
<feature type="domain" description="GP-PDE" evidence="9">
    <location>
        <begin position="1768"/>
        <end position="2072"/>
    </location>
</feature>
<dbReference type="GO" id="GO:0016020">
    <property type="term" value="C:membrane"/>
    <property type="evidence" value="ECO:0007669"/>
    <property type="project" value="InterPro"/>
</dbReference>
<dbReference type="GO" id="GO:0005509">
    <property type="term" value="F:calcium ion binding"/>
    <property type="evidence" value="ECO:0007669"/>
    <property type="project" value="InterPro"/>
</dbReference>
<dbReference type="Gene3D" id="1.25.40.20">
    <property type="entry name" value="Ankyrin repeat-containing domain"/>
    <property type="match status" value="1"/>
</dbReference>
<evidence type="ECO:0000259" key="9">
    <source>
        <dbReference type="PROSITE" id="PS51704"/>
    </source>
</evidence>
<dbReference type="GO" id="GO:0047389">
    <property type="term" value="F:glycerophosphocholine phosphodiesterase activity"/>
    <property type="evidence" value="ECO:0007669"/>
    <property type="project" value="TreeGrafter"/>
</dbReference>